<dbReference type="Proteomes" id="UP000006222">
    <property type="component" value="Unassembled WGS sequence"/>
</dbReference>
<dbReference type="Pfam" id="PF16976">
    <property type="entry name" value="RcpC"/>
    <property type="match status" value="1"/>
</dbReference>
<name>F2ASL4_RHOBT</name>
<feature type="compositionally biased region" description="Polar residues" evidence="1">
    <location>
        <begin position="370"/>
        <end position="385"/>
    </location>
</feature>
<sequence>MSDASIAGGRSSIEFNASSLSPLVTHSIAMRNKSVFLILACVCGTIAAIGVSQWMQAQSTGQSSVATVEIFVTAKTIDIAEEITADKIRLEQWPADRVPTGASGKLEDVEGKFARQRFYEGEPVMPVKLMADANGSSQTIPVGFSVVSMRADPESSVATLVRPGDRVDVMAYFVKSELIPETTAKTVLTGVRVFAVDGRTEREVDSEAEAKPARSISLLIHKKDTPAWTYASELGKIRLTLGNPSDINETKDGETDGGAGQEFLRWLSDYQIAQAQREEDNNRVEVPVTTPSIQAPKKEKKRGFKMLKMSGGVLTEYWIEEGSSVPKVLAESGREELEDTNNDLRTRPGADYPLPSENELDEPSAPTDYSYLNGSQSPFYNSGPPNRSEADDSRSDEFGPTSR</sequence>
<dbReference type="Pfam" id="PF08666">
    <property type="entry name" value="SAF"/>
    <property type="match status" value="1"/>
</dbReference>
<evidence type="ECO:0000256" key="2">
    <source>
        <dbReference type="SAM" id="Phobius"/>
    </source>
</evidence>
<organism evidence="4 5">
    <name type="scientific">Rhodopirellula baltica WH47</name>
    <dbReference type="NCBI Taxonomy" id="991778"/>
    <lineage>
        <taxon>Bacteria</taxon>
        <taxon>Pseudomonadati</taxon>
        <taxon>Planctomycetota</taxon>
        <taxon>Planctomycetia</taxon>
        <taxon>Pirellulales</taxon>
        <taxon>Pirellulaceae</taxon>
        <taxon>Rhodopirellula</taxon>
    </lineage>
</organism>
<keyword evidence="2" id="KW-0812">Transmembrane</keyword>
<evidence type="ECO:0000313" key="5">
    <source>
        <dbReference type="Proteomes" id="UP000006222"/>
    </source>
</evidence>
<evidence type="ECO:0000259" key="3">
    <source>
        <dbReference type="SMART" id="SM00858"/>
    </source>
</evidence>
<dbReference type="InterPro" id="IPR013974">
    <property type="entry name" value="SAF"/>
</dbReference>
<dbReference type="EMBL" id="AFAR01000149">
    <property type="protein sequence ID" value="EGF27320.1"/>
    <property type="molecule type" value="Genomic_DNA"/>
</dbReference>
<dbReference type="InterPro" id="IPR031571">
    <property type="entry name" value="RcpC_dom"/>
</dbReference>
<feature type="transmembrane region" description="Helical" evidence="2">
    <location>
        <begin position="35"/>
        <end position="55"/>
    </location>
</feature>
<feature type="compositionally biased region" description="Basic and acidic residues" evidence="1">
    <location>
        <begin position="388"/>
        <end position="397"/>
    </location>
</feature>
<feature type="domain" description="SAF" evidence="3">
    <location>
        <begin position="68"/>
        <end position="130"/>
    </location>
</feature>
<protein>
    <submittedName>
        <fullName evidence="4">Pilus assembly, Flp-type CpaB</fullName>
    </submittedName>
</protein>
<accession>F2ASL4</accession>
<keyword evidence="2" id="KW-0472">Membrane</keyword>
<dbReference type="InterPro" id="IPR017592">
    <property type="entry name" value="Pilus_assmbl_Flp-typ_CpaB"/>
</dbReference>
<comment type="caution">
    <text evidence="4">The sequence shown here is derived from an EMBL/GenBank/DDBJ whole genome shotgun (WGS) entry which is preliminary data.</text>
</comment>
<dbReference type="NCBIfam" id="TIGR03177">
    <property type="entry name" value="pilus_cpaB"/>
    <property type="match status" value="1"/>
</dbReference>
<dbReference type="AlphaFoldDB" id="F2ASL4"/>
<dbReference type="CDD" id="cd11614">
    <property type="entry name" value="SAF_CpaB_FlgA_like"/>
    <property type="match status" value="1"/>
</dbReference>
<proteinExistence type="predicted"/>
<evidence type="ECO:0000256" key="1">
    <source>
        <dbReference type="SAM" id="MobiDB-lite"/>
    </source>
</evidence>
<reference evidence="4 5" key="1">
    <citation type="journal article" date="2013" name="Mar. Genomics">
        <title>Expression of sulfatases in Rhodopirellula baltica and the diversity of sulfatases in the genus Rhodopirellula.</title>
        <authorList>
            <person name="Wegner C.E."/>
            <person name="Richter-Heitmann T."/>
            <person name="Klindworth A."/>
            <person name="Klockow C."/>
            <person name="Richter M."/>
            <person name="Achstetter T."/>
            <person name="Glockner F.O."/>
            <person name="Harder J."/>
        </authorList>
    </citation>
    <scope>NUCLEOTIDE SEQUENCE [LARGE SCALE GENOMIC DNA]</scope>
    <source>
        <strain evidence="4 5">WH47</strain>
    </source>
</reference>
<dbReference type="PATRIC" id="fig|991778.3.peg.2879"/>
<evidence type="ECO:0000313" key="4">
    <source>
        <dbReference type="EMBL" id="EGF27320.1"/>
    </source>
</evidence>
<keyword evidence="2" id="KW-1133">Transmembrane helix</keyword>
<dbReference type="RefSeq" id="WP_007326625.1">
    <property type="nucleotide sequence ID" value="NZ_AFAR01000149.1"/>
</dbReference>
<dbReference type="SMART" id="SM00858">
    <property type="entry name" value="SAF"/>
    <property type="match status" value="1"/>
</dbReference>
<gene>
    <name evidence="4" type="ORF">RBWH47_00379</name>
</gene>
<feature type="region of interest" description="Disordered" evidence="1">
    <location>
        <begin position="331"/>
        <end position="403"/>
    </location>
</feature>